<evidence type="ECO:0000313" key="3">
    <source>
        <dbReference type="EMBL" id="SDG89819.1"/>
    </source>
</evidence>
<feature type="compositionally biased region" description="Basic and acidic residues" evidence="1">
    <location>
        <begin position="230"/>
        <end position="243"/>
    </location>
</feature>
<keyword evidence="2" id="KW-1133">Transmembrane helix</keyword>
<accession>A0A1G7Y057</accession>
<gene>
    <name evidence="3" type="ORF">SAMN05421505_10951</name>
</gene>
<keyword evidence="4" id="KW-1185">Reference proteome</keyword>
<dbReference type="STRING" id="504805.SAMN05421505_10951"/>
<feature type="transmembrane region" description="Helical" evidence="2">
    <location>
        <begin position="12"/>
        <end position="36"/>
    </location>
</feature>
<evidence type="ECO:0000256" key="1">
    <source>
        <dbReference type="SAM" id="MobiDB-lite"/>
    </source>
</evidence>
<dbReference type="EMBL" id="FNCN01000009">
    <property type="protein sequence ID" value="SDG89819.1"/>
    <property type="molecule type" value="Genomic_DNA"/>
</dbReference>
<dbReference type="RefSeq" id="WP_093170387.1">
    <property type="nucleotide sequence ID" value="NZ_FNCN01000009.1"/>
</dbReference>
<proteinExistence type="predicted"/>
<protein>
    <submittedName>
        <fullName evidence="3">Uncharacterized protein</fullName>
    </submittedName>
</protein>
<dbReference type="Proteomes" id="UP000198923">
    <property type="component" value="Unassembled WGS sequence"/>
</dbReference>
<name>A0A1G7Y057_9ACTN</name>
<reference evidence="3 4" key="1">
    <citation type="submission" date="2016-10" db="EMBL/GenBank/DDBJ databases">
        <authorList>
            <person name="de Groot N.N."/>
        </authorList>
    </citation>
    <scope>NUCLEOTIDE SEQUENCE [LARGE SCALE GENOMIC DNA]</scope>
    <source>
        <strain evidence="3 4">CPCC 201354</strain>
    </source>
</reference>
<keyword evidence="2" id="KW-0812">Transmembrane</keyword>
<organism evidence="3 4">
    <name type="scientific">Sinosporangium album</name>
    <dbReference type="NCBI Taxonomy" id="504805"/>
    <lineage>
        <taxon>Bacteria</taxon>
        <taxon>Bacillati</taxon>
        <taxon>Actinomycetota</taxon>
        <taxon>Actinomycetes</taxon>
        <taxon>Streptosporangiales</taxon>
        <taxon>Streptosporangiaceae</taxon>
        <taxon>Sinosporangium</taxon>
    </lineage>
</organism>
<keyword evidence="2" id="KW-0472">Membrane</keyword>
<feature type="region of interest" description="Disordered" evidence="1">
    <location>
        <begin position="224"/>
        <end position="258"/>
    </location>
</feature>
<dbReference type="AlphaFoldDB" id="A0A1G7Y057"/>
<sequence>MSYGVRPKWAFSLWIAVAVSLAVIIAGVAVVVVHVADNYTPTAQATARPSPPTWAAGACARREGAGYALAPCAVGQTAVTRVVTGKPTACPPDTDDFAAIGGSRTACLRNLRAPHPGDPGAGGGLLRSGDCVTARGQELPCAGGTWYGKAVAVVRGATRCPSSTLTTVALTGGPVICLGPGGRVPARGHCLAEPASRDLTRADLRKVPCASKRAWARVTAFAAGPGECPKGSDRSLRAGDHRSPRPVTCLRLTSADSR</sequence>
<dbReference type="OrthoDB" id="3211207at2"/>
<evidence type="ECO:0000256" key="2">
    <source>
        <dbReference type="SAM" id="Phobius"/>
    </source>
</evidence>
<evidence type="ECO:0000313" key="4">
    <source>
        <dbReference type="Proteomes" id="UP000198923"/>
    </source>
</evidence>